<evidence type="ECO:0000256" key="3">
    <source>
        <dbReference type="ARBA" id="ARBA00022630"/>
    </source>
</evidence>
<dbReference type="PANTHER" id="PTHR43884">
    <property type="entry name" value="ACYL-COA DEHYDROGENASE"/>
    <property type="match status" value="1"/>
</dbReference>
<dbReference type="Gene3D" id="1.20.140.10">
    <property type="entry name" value="Butyryl-CoA Dehydrogenase, subunit A, domain 3"/>
    <property type="match status" value="1"/>
</dbReference>
<keyword evidence="5" id="KW-0560">Oxidoreductase</keyword>
<dbReference type="InterPro" id="IPR046373">
    <property type="entry name" value="Acyl-CoA_Oxase/DH_mid-dom_sf"/>
</dbReference>
<protein>
    <submittedName>
        <fullName evidence="8">Acyl-CoA dehydrogenase family protein</fullName>
    </submittedName>
</protein>
<evidence type="ECO:0000256" key="1">
    <source>
        <dbReference type="ARBA" id="ARBA00001974"/>
    </source>
</evidence>
<keyword evidence="3 5" id="KW-0285">Flavoprotein</keyword>
<feature type="domain" description="Acyl-CoA oxidase/dehydrogenase middle" evidence="7">
    <location>
        <begin position="130"/>
        <end position="224"/>
    </location>
</feature>
<proteinExistence type="inferred from homology"/>
<dbReference type="InterPro" id="IPR009075">
    <property type="entry name" value="AcylCo_DH/oxidase_C"/>
</dbReference>
<dbReference type="EMBL" id="CP066831">
    <property type="protein sequence ID" value="QQM44513.1"/>
    <property type="molecule type" value="Genomic_DNA"/>
</dbReference>
<reference evidence="8 9" key="1">
    <citation type="submission" date="2020-12" db="EMBL/GenBank/DDBJ databases">
        <title>A novel species.</title>
        <authorList>
            <person name="Li K."/>
        </authorList>
    </citation>
    <scope>NUCLEOTIDE SEQUENCE [LARGE SCALE GENOMIC DNA]</scope>
    <source>
        <strain evidence="8 9">ZYC-3</strain>
    </source>
</reference>
<evidence type="ECO:0000313" key="9">
    <source>
        <dbReference type="Proteomes" id="UP000595636"/>
    </source>
</evidence>
<evidence type="ECO:0000256" key="2">
    <source>
        <dbReference type="ARBA" id="ARBA00009347"/>
    </source>
</evidence>
<sequence length="559" mass="59568">MPYTTLTAADRAAELSRSFGDFWDPANPLGSAALLAADEQGVLSTDGEALLDRFGLAAEYVPAELGGRLTHLDGLVRVMREVFRRDVGLGLGHGITSFMAAVNVWTAGSPEQQRHLADLLLDGGRASVAYHELAHGNDFLRNEFAARPAAGGYLLEGVKQVINNADRAGAWVLFARTGDGPGSRSHSVLLAVPDDMPADRVQRLARYRTAGVRGCRLTGLAFHGCPLPASALVGAEGRGGEVALRSFQVTRSALPGMAIGTVDTCLRSVLRFALDRRLYRRRVFELPHTAGVLTAAFADLLLCDSLSLAATRTVQLHPEQASVTAAAVKYLVPRLLSRTVRDLSVVLGARFYLREGEHAVFGKHLRDLPVLSLGHAGPTACLATLIPQLRRLATAPQLESLEALFTPADATAPPPGIPFDRLALSATGDPLTAALTPEGAPASVRPLLTDLAIDLSAVRDRARTLPPADRTPLASPEAFALAARYAELLGAAAATGVARSARSGFLSDPAWLGAALHRTACRLGLRTGSVPDRWARPLRHELLSRHEQPRTFDLYNSAL</sequence>
<feature type="domain" description="Acyl-CoA dehydrogenase/oxidase C-terminal" evidence="6">
    <location>
        <begin position="237"/>
        <end position="381"/>
    </location>
</feature>
<keyword evidence="9" id="KW-1185">Reference proteome</keyword>
<dbReference type="SUPFAM" id="SSF56645">
    <property type="entry name" value="Acyl-CoA dehydrogenase NM domain-like"/>
    <property type="match status" value="1"/>
</dbReference>
<organism evidence="8 9">
    <name type="scientific">Streptomyces liliifuscus</name>
    <dbReference type="NCBI Taxonomy" id="2797636"/>
    <lineage>
        <taxon>Bacteria</taxon>
        <taxon>Bacillati</taxon>
        <taxon>Actinomycetota</taxon>
        <taxon>Actinomycetes</taxon>
        <taxon>Kitasatosporales</taxon>
        <taxon>Streptomycetaceae</taxon>
        <taxon>Streptomyces</taxon>
    </lineage>
</organism>
<name>A0A7T7L140_9ACTN</name>
<comment type="cofactor">
    <cofactor evidence="1 5">
        <name>FAD</name>
        <dbReference type="ChEBI" id="CHEBI:57692"/>
    </cofactor>
</comment>
<dbReference type="AlphaFoldDB" id="A0A7T7L140"/>
<evidence type="ECO:0000259" key="6">
    <source>
        <dbReference type="Pfam" id="PF00441"/>
    </source>
</evidence>
<dbReference type="PANTHER" id="PTHR43884:SF12">
    <property type="entry name" value="ISOVALERYL-COA DEHYDROGENASE, MITOCHONDRIAL-RELATED"/>
    <property type="match status" value="1"/>
</dbReference>
<dbReference type="InterPro" id="IPR006091">
    <property type="entry name" value="Acyl-CoA_Oxase/DH_mid-dom"/>
</dbReference>
<dbReference type="GO" id="GO:0003995">
    <property type="term" value="F:acyl-CoA dehydrogenase activity"/>
    <property type="evidence" value="ECO:0007669"/>
    <property type="project" value="TreeGrafter"/>
</dbReference>
<gene>
    <name evidence="8" type="ORF">JEQ17_37305</name>
</gene>
<evidence type="ECO:0000259" key="7">
    <source>
        <dbReference type="Pfam" id="PF02770"/>
    </source>
</evidence>
<comment type="similarity">
    <text evidence="2 5">Belongs to the acyl-CoA dehydrogenase family.</text>
</comment>
<dbReference type="GO" id="GO:0050660">
    <property type="term" value="F:flavin adenine dinucleotide binding"/>
    <property type="evidence" value="ECO:0007669"/>
    <property type="project" value="InterPro"/>
</dbReference>
<dbReference type="Proteomes" id="UP000595636">
    <property type="component" value="Chromosome"/>
</dbReference>
<dbReference type="Pfam" id="PF02770">
    <property type="entry name" value="Acyl-CoA_dh_M"/>
    <property type="match status" value="1"/>
</dbReference>
<dbReference type="Pfam" id="PF00441">
    <property type="entry name" value="Acyl-CoA_dh_1"/>
    <property type="match status" value="1"/>
</dbReference>
<dbReference type="InterPro" id="IPR036250">
    <property type="entry name" value="AcylCo_DH-like_C"/>
</dbReference>
<dbReference type="SUPFAM" id="SSF47203">
    <property type="entry name" value="Acyl-CoA dehydrogenase C-terminal domain-like"/>
    <property type="match status" value="1"/>
</dbReference>
<dbReference type="Gene3D" id="2.40.110.10">
    <property type="entry name" value="Butyryl-CoA Dehydrogenase, subunit A, domain 2"/>
    <property type="match status" value="1"/>
</dbReference>
<dbReference type="CDD" id="cd00567">
    <property type="entry name" value="ACAD"/>
    <property type="match status" value="1"/>
</dbReference>
<dbReference type="InterPro" id="IPR009100">
    <property type="entry name" value="AcylCoA_DH/oxidase_NM_dom_sf"/>
</dbReference>
<dbReference type="InterPro" id="IPR037069">
    <property type="entry name" value="AcylCoA_DH/ox_N_sf"/>
</dbReference>
<dbReference type="Gene3D" id="1.10.540.10">
    <property type="entry name" value="Acyl-CoA dehydrogenase/oxidase, N-terminal domain"/>
    <property type="match status" value="1"/>
</dbReference>
<accession>A0A7T7L140</accession>
<keyword evidence="4 5" id="KW-0274">FAD</keyword>
<evidence type="ECO:0000256" key="4">
    <source>
        <dbReference type="ARBA" id="ARBA00022827"/>
    </source>
</evidence>
<dbReference type="RefSeq" id="WP_200399366.1">
    <property type="nucleotide sequence ID" value="NZ_CP066831.1"/>
</dbReference>
<evidence type="ECO:0000256" key="5">
    <source>
        <dbReference type="RuleBase" id="RU362125"/>
    </source>
</evidence>
<evidence type="ECO:0000313" key="8">
    <source>
        <dbReference type="EMBL" id="QQM44513.1"/>
    </source>
</evidence>
<dbReference type="KEGG" id="slf:JEQ17_37305"/>